<dbReference type="InterPro" id="IPR013735">
    <property type="entry name" value="TF_NusA_N"/>
</dbReference>
<dbReference type="Pfam" id="PF08529">
    <property type="entry name" value="NusA_N"/>
    <property type="match status" value="1"/>
</dbReference>
<keyword evidence="3 7" id="KW-0889">Transcription antitermination</keyword>
<evidence type="ECO:0000256" key="6">
    <source>
        <dbReference type="ARBA" id="ARBA00023163"/>
    </source>
</evidence>
<evidence type="ECO:0000256" key="1">
    <source>
        <dbReference type="ARBA" id="ARBA00022472"/>
    </source>
</evidence>
<evidence type="ECO:0000313" key="11">
    <source>
        <dbReference type="Proteomes" id="UP000318102"/>
    </source>
</evidence>
<dbReference type="Gene3D" id="3.30.300.20">
    <property type="match status" value="2"/>
</dbReference>
<organism evidence="10 11">
    <name type="scientific">Paenibacillus agilis</name>
    <dbReference type="NCBI Taxonomy" id="3020863"/>
    <lineage>
        <taxon>Bacteria</taxon>
        <taxon>Bacillati</taxon>
        <taxon>Bacillota</taxon>
        <taxon>Bacilli</taxon>
        <taxon>Bacillales</taxon>
        <taxon>Paenibacillaceae</taxon>
        <taxon>Paenibacillus</taxon>
    </lineage>
</organism>
<comment type="caution">
    <text evidence="10">The sequence shown here is derived from an EMBL/GenBank/DDBJ whole genome shotgun (WGS) entry which is preliminary data.</text>
</comment>
<keyword evidence="4 7" id="KW-0694">RNA-binding</keyword>
<keyword evidence="11" id="KW-1185">Reference proteome</keyword>
<dbReference type="GO" id="GO:0031564">
    <property type="term" value="P:transcription antitermination"/>
    <property type="evidence" value="ECO:0007669"/>
    <property type="project" value="UniProtKB-UniRule"/>
</dbReference>
<dbReference type="OrthoDB" id="9807233at2"/>
<dbReference type="InterPro" id="IPR003029">
    <property type="entry name" value="S1_domain"/>
</dbReference>
<comment type="similarity">
    <text evidence="7">Belongs to the NusA family.</text>
</comment>
<keyword evidence="6 7" id="KW-0804">Transcription</keyword>
<keyword evidence="2 7" id="KW-0963">Cytoplasm</keyword>
<dbReference type="Pfam" id="PF26594">
    <property type="entry name" value="KH_NusA_2nd"/>
    <property type="match status" value="1"/>
</dbReference>
<dbReference type="FunFam" id="3.30.300.20:FF:000005">
    <property type="entry name" value="Transcription termination/antitermination protein NusA"/>
    <property type="match status" value="1"/>
</dbReference>
<evidence type="ECO:0000256" key="3">
    <source>
        <dbReference type="ARBA" id="ARBA00022814"/>
    </source>
</evidence>
<dbReference type="PANTHER" id="PTHR22648">
    <property type="entry name" value="TRANSCRIPTION TERMINATION FACTOR NUSA"/>
    <property type="match status" value="1"/>
</dbReference>
<comment type="subcellular location">
    <subcellularLocation>
        <location evidence="7">Cytoplasm</location>
    </subcellularLocation>
</comment>
<dbReference type="GO" id="GO:0003700">
    <property type="term" value="F:DNA-binding transcription factor activity"/>
    <property type="evidence" value="ECO:0007669"/>
    <property type="project" value="InterPro"/>
</dbReference>
<dbReference type="RefSeq" id="WP_144990917.1">
    <property type="nucleotide sequence ID" value="NZ_VNJK01000001.1"/>
</dbReference>
<evidence type="ECO:0000313" key="10">
    <source>
        <dbReference type="EMBL" id="TVX93942.1"/>
    </source>
</evidence>
<dbReference type="SUPFAM" id="SSF54814">
    <property type="entry name" value="Prokaryotic type KH domain (KH-domain type II)"/>
    <property type="match status" value="2"/>
</dbReference>
<dbReference type="PROSITE" id="PS50084">
    <property type="entry name" value="KH_TYPE_1"/>
    <property type="match status" value="1"/>
</dbReference>
<dbReference type="EMBL" id="VNJK01000001">
    <property type="protein sequence ID" value="TVX93942.1"/>
    <property type="molecule type" value="Genomic_DNA"/>
</dbReference>
<dbReference type="InterPro" id="IPR015946">
    <property type="entry name" value="KH_dom-like_a/b"/>
</dbReference>
<comment type="function">
    <text evidence="7">Participates in both transcription termination and antitermination.</text>
</comment>
<dbReference type="InterPro" id="IPR010213">
    <property type="entry name" value="TF_NusA"/>
</dbReference>
<proteinExistence type="inferred from homology"/>
<dbReference type="FunFam" id="3.30.300.20:FF:000002">
    <property type="entry name" value="Transcription termination/antitermination protein NusA"/>
    <property type="match status" value="1"/>
</dbReference>
<dbReference type="FunFam" id="2.40.50.140:FF:000058">
    <property type="entry name" value="Transcription termination/antitermination protein NusA"/>
    <property type="match status" value="1"/>
</dbReference>
<sequence>MSIDFIEALAEIEHEKGIAKEILIDAIEAALISSYKRNFNAAQNVRVDINRTTGVIKVYARKTVVDEVMDPRHEISLHASREVNPNYQIDDVCEIEVTPREFGRIAAQTAKQVVTQRIREAERGLIYHAFVDRAEDIVTGIVQRQDTRNVFIDLGKVEAVLPLNEMMPNEKFKHGDRVKAYITKVENTTKGPQIILSRTHPGLLKRLFELEVPEIFEGVVEIKSVAREAGQRSKIAVYSRNPEVDPVGSCVGPKGTRVQTIVNELRGEKIDIVRWSEDVEEYVANSLSPSKVVEVDVREVEKMARVIVPDYQLSLAIGIKGQNARLAAKLTGWKIDIKSESQIGEVIAAELDAEDLAIEQERLVAEQGFDPTESLEQEEALIESDEQITETQQTQE</sequence>
<dbReference type="InterPro" id="IPR058582">
    <property type="entry name" value="KH_NusA_2nd"/>
</dbReference>
<dbReference type="GO" id="GO:0006353">
    <property type="term" value="P:DNA-templated transcription termination"/>
    <property type="evidence" value="ECO:0007669"/>
    <property type="project" value="UniProtKB-UniRule"/>
</dbReference>
<dbReference type="SUPFAM" id="SSF50249">
    <property type="entry name" value="Nucleic acid-binding proteins"/>
    <property type="match status" value="1"/>
</dbReference>
<dbReference type="PROSITE" id="PS50126">
    <property type="entry name" value="S1"/>
    <property type="match status" value="1"/>
</dbReference>
<dbReference type="InterPro" id="IPR030842">
    <property type="entry name" value="TF_NusA_bacterial"/>
</dbReference>
<feature type="compositionally biased region" description="Acidic residues" evidence="8">
    <location>
        <begin position="373"/>
        <end position="388"/>
    </location>
</feature>
<dbReference type="SUPFAM" id="SSF69705">
    <property type="entry name" value="Transcription factor NusA, N-terminal domain"/>
    <property type="match status" value="1"/>
</dbReference>
<dbReference type="InterPro" id="IPR012340">
    <property type="entry name" value="NA-bd_OB-fold"/>
</dbReference>
<dbReference type="CDD" id="cd04455">
    <property type="entry name" value="S1_NusA"/>
    <property type="match status" value="1"/>
</dbReference>
<dbReference type="PANTHER" id="PTHR22648:SF0">
    <property type="entry name" value="TRANSCRIPTION TERMINATION_ANTITERMINATION PROTEIN NUSA"/>
    <property type="match status" value="1"/>
</dbReference>
<dbReference type="HAMAP" id="MF_00945_B">
    <property type="entry name" value="NusA_B"/>
    <property type="match status" value="1"/>
</dbReference>
<dbReference type="GO" id="GO:0005829">
    <property type="term" value="C:cytosol"/>
    <property type="evidence" value="ECO:0007669"/>
    <property type="project" value="TreeGrafter"/>
</dbReference>
<feature type="domain" description="S1 motif" evidence="9">
    <location>
        <begin position="135"/>
        <end position="199"/>
    </location>
</feature>
<dbReference type="Gene3D" id="2.40.50.140">
    <property type="entry name" value="Nucleic acid-binding proteins"/>
    <property type="match status" value="1"/>
</dbReference>
<reference evidence="10 11" key="1">
    <citation type="submission" date="2019-07" db="EMBL/GenBank/DDBJ databases">
        <authorList>
            <person name="Kim J."/>
        </authorList>
    </citation>
    <scope>NUCLEOTIDE SEQUENCE [LARGE SCALE GENOMIC DNA]</scope>
    <source>
        <strain evidence="10 11">N4</strain>
    </source>
</reference>
<keyword evidence="5 7" id="KW-0805">Transcription regulation</keyword>
<gene>
    <name evidence="7 10" type="primary">nusA</name>
    <name evidence="10" type="ORF">FPZ44_13300</name>
</gene>
<name>A0A559J248_9BACL</name>
<dbReference type="InterPro" id="IPR009019">
    <property type="entry name" value="KH_sf_prok-type"/>
</dbReference>
<evidence type="ECO:0000259" key="9">
    <source>
        <dbReference type="PROSITE" id="PS50126"/>
    </source>
</evidence>
<comment type="subunit">
    <text evidence="7">Monomer. Binds directly to the core enzyme of the DNA-dependent RNA polymerase and to nascent RNA.</text>
</comment>
<dbReference type="Proteomes" id="UP000318102">
    <property type="component" value="Unassembled WGS sequence"/>
</dbReference>
<evidence type="ECO:0000256" key="4">
    <source>
        <dbReference type="ARBA" id="ARBA00022884"/>
    </source>
</evidence>
<dbReference type="FunFam" id="3.30.1480.10:FF:000002">
    <property type="entry name" value="Transcription termination/antitermination protein NusA"/>
    <property type="match status" value="1"/>
</dbReference>
<dbReference type="CDD" id="cd22529">
    <property type="entry name" value="KH-II_NusA_rpt2"/>
    <property type="match status" value="1"/>
</dbReference>
<dbReference type="AlphaFoldDB" id="A0A559J248"/>
<dbReference type="Pfam" id="PF00575">
    <property type="entry name" value="S1"/>
    <property type="match status" value="1"/>
</dbReference>
<dbReference type="Gene3D" id="3.30.1480.10">
    <property type="entry name" value="NusA, N-terminal domain"/>
    <property type="match status" value="1"/>
</dbReference>
<dbReference type="InterPro" id="IPR004087">
    <property type="entry name" value="KH_dom"/>
</dbReference>
<dbReference type="SMART" id="SM00316">
    <property type="entry name" value="S1"/>
    <property type="match status" value="1"/>
</dbReference>
<evidence type="ECO:0000256" key="2">
    <source>
        <dbReference type="ARBA" id="ARBA00022490"/>
    </source>
</evidence>
<dbReference type="InterPro" id="IPR025249">
    <property type="entry name" value="TF_NusA_KH_1st"/>
</dbReference>
<evidence type="ECO:0000256" key="5">
    <source>
        <dbReference type="ARBA" id="ARBA00023015"/>
    </source>
</evidence>
<dbReference type="InterPro" id="IPR036555">
    <property type="entry name" value="NusA_N_sf"/>
</dbReference>
<dbReference type="NCBIfam" id="TIGR01953">
    <property type="entry name" value="NusA"/>
    <property type="match status" value="1"/>
</dbReference>
<feature type="region of interest" description="Disordered" evidence="8">
    <location>
        <begin position="367"/>
        <end position="396"/>
    </location>
</feature>
<dbReference type="CDD" id="cd02134">
    <property type="entry name" value="KH-II_NusA_rpt1"/>
    <property type="match status" value="1"/>
</dbReference>
<evidence type="ECO:0000256" key="8">
    <source>
        <dbReference type="SAM" id="MobiDB-lite"/>
    </source>
</evidence>
<dbReference type="SMART" id="SM00322">
    <property type="entry name" value="KH"/>
    <property type="match status" value="2"/>
</dbReference>
<dbReference type="Pfam" id="PF13184">
    <property type="entry name" value="KH_NusA_1st"/>
    <property type="match status" value="1"/>
</dbReference>
<accession>A0A559J248</accession>
<protein>
    <recommendedName>
        <fullName evidence="7">Transcription termination/antitermination protein NusA</fullName>
    </recommendedName>
</protein>
<keyword evidence="1 7" id="KW-0806">Transcription termination</keyword>
<dbReference type="GO" id="GO:0003723">
    <property type="term" value="F:RNA binding"/>
    <property type="evidence" value="ECO:0007669"/>
    <property type="project" value="UniProtKB-UniRule"/>
</dbReference>
<evidence type="ECO:0000256" key="7">
    <source>
        <dbReference type="HAMAP-Rule" id="MF_00945"/>
    </source>
</evidence>